<dbReference type="SMART" id="SM00184">
    <property type="entry name" value="RING"/>
    <property type="match status" value="1"/>
</dbReference>
<evidence type="ECO:0000256" key="3">
    <source>
        <dbReference type="ARBA" id="ARBA00004906"/>
    </source>
</evidence>
<keyword evidence="16" id="KW-1185">Reference proteome</keyword>
<dbReference type="GO" id="GO:0061630">
    <property type="term" value="F:ubiquitin protein ligase activity"/>
    <property type="evidence" value="ECO:0007669"/>
    <property type="project" value="UniProtKB-EC"/>
</dbReference>
<evidence type="ECO:0000256" key="12">
    <source>
        <dbReference type="ARBA" id="ARBA00023136"/>
    </source>
</evidence>
<feature type="domain" description="RING-type" evidence="14">
    <location>
        <begin position="161"/>
        <end position="203"/>
    </location>
</feature>
<dbReference type="InterPro" id="IPR001841">
    <property type="entry name" value="Znf_RING"/>
</dbReference>
<dbReference type="GO" id="GO:0008270">
    <property type="term" value="F:zinc ion binding"/>
    <property type="evidence" value="ECO:0007669"/>
    <property type="project" value="UniProtKB-KW"/>
</dbReference>
<comment type="pathway">
    <text evidence="3">Protein modification; protein ubiquitination.</text>
</comment>
<evidence type="ECO:0000256" key="7">
    <source>
        <dbReference type="ARBA" id="ARBA00022723"/>
    </source>
</evidence>
<dbReference type="SUPFAM" id="SSF57850">
    <property type="entry name" value="RING/U-box"/>
    <property type="match status" value="1"/>
</dbReference>
<dbReference type="Gene3D" id="3.30.40.10">
    <property type="entry name" value="Zinc/RING finger domain, C3HC4 (zinc finger)"/>
    <property type="match status" value="1"/>
</dbReference>
<organism evidence="15 16">
    <name type="scientific">Dendrobium thyrsiflorum</name>
    <name type="common">Pinecone-like raceme dendrobium</name>
    <name type="synonym">Orchid</name>
    <dbReference type="NCBI Taxonomy" id="117978"/>
    <lineage>
        <taxon>Eukaryota</taxon>
        <taxon>Viridiplantae</taxon>
        <taxon>Streptophyta</taxon>
        <taxon>Embryophyta</taxon>
        <taxon>Tracheophyta</taxon>
        <taxon>Spermatophyta</taxon>
        <taxon>Magnoliopsida</taxon>
        <taxon>Liliopsida</taxon>
        <taxon>Asparagales</taxon>
        <taxon>Orchidaceae</taxon>
        <taxon>Epidendroideae</taxon>
        <taxon>Malaxideae</taxon>
        <taxon>Dendrobiinae</taxon>
        <taxon>Dendrobium</taxon>
    </lineage>
</organism>
<dbReference type="InterPro" id="IPR044600">
    <property type="entry name" value="ATL1/ATL16-like"/>
</dbReference>
<keyword evidence="6" id="KW-0812">Transmembrane</keyword>
<keyword evidence="12" id="KW-0472">Membrane</keyword>
<evidence type="ECO:0000256" key="9">
    <source>
        <dbReference type="ARBA" id="ARBA00022786"/>
    </source>
</evidence>
<dbReference type="Pfam" id="PF13639">
    <property type="entry name" value="zf-RING_2"/>
    <property type="match status" value="1"/>
</dbReference>
<evidence type="ECO:0000259" key="14">
    <source>
        <dbReference type="PROSITE" id="PS50089"/>
    </source>
</evidence>
<keyword evidence="5" id="KW-0808">Transferase</keyword>
<dbReference type="Proteomes" id="UP001552299">
    <property type="component" value="Unassembled WGS sequence"/>
</dbReference>
<comment type="caution">
    <text evidence="15">The sequence shown here is derived from an EMBL/GenBank/DDBJ whole genome shotgun (WGS) entry which is preliminary data.</text>
</comment>
<keyword evidence="7" id="KW-0479">Metal-binding</keyword>
<evidence type="ECO:0000256" key="10">
    <source>
        <dbReference type="ARBA" id="ARBA00022833"/>
    </source>
</evidence>
<dbReference type="AlphaFoldDB" id="A0ABD0UM57"/>
<accession>A0ABD0UM57</accession>
<reference evidence="15 16" key="1">
    <citation type="journal article" date="2024" name="Plant Biotechnol. J.">
        <title>Dendrobium thyrsiflorum genome and its molecular insights into genes involved in important horticultural traits.</title>
        <authorList>
            <person name="Chen B."/>
            <person name="Wang J.Y."/>
            <person name="Zheng P.J."/>
            <person name="Li K.L."/>
            <person name="Liang Y.M."/>
            <person name="Chen X.F."/>
            <person name="Zhang C."/>
            <person name="Zhao X."/>
            <person name="He X."/>
            <person name="Zhang G.Q."/>
            <person name="Liu Z.J."/>
            <person name="Xu Q."/>
        </authorList>
    </citation>
    <scope>NUCLEOTIDE SEQUENCE [LARGE SCALE GENOMIC DNA]</scope>
    <source>
        <strain evidence="15">GZMU011</strain>
    </source>
</reference>
<evidence type="ECO:0000313" key="16">
    <source>
        <dbReference type="Proteomes" id="UP001552299"/>
    </source>
</evidence>
<keyword evidence="11" id="KW-1133">Transmembrane helix</keyword>
<gene>
    <name evidence="15" type="ORF">M5K25_017199</name>
</gene>
<evidence type="ECO:0000256" key="6">
    <source>
        <dbReference type="ARBA" id="ARBA00022692"/>
    </source>
</evidence>
<evidence type="ECO:0000256" key="8">
    <source>
        <dbReference type="ARBA" id="ARBA00022771"/>
    </source>
</evidence>
<evidence type="ECO:0000313" key="15">
    <source>
        <dbReference type="EMBL" id="KAL0913718.1"/>
    </source>
</evidence>
<evidence type="ECO:0000256" key="11">
    <source>
        <dbReference type="ARBA" id="ARBA00022989"/>
    </source>
</evidence>
<comment type="catalytic activity">
    <reaction evidence="1">
        <text>S-ubiquitinyl-[E2 ubiquitin-conjugating enzyme]-L-cysteine + [acceptor protein]-L-lysine = [E2 ubiquitin-conjugating enzyme]-L-cysteine + N(6)-ubiquitinyl-[acceptor protein]-L-lysine.</text>
        <dbReference type="EC" id="2.3.2.27"/>
    </reaction>
</comment>
<dbReference type="InterPro" id="IPR013083">
    <property type="entry name" value="Znf_RING/FYVE/PHD"/>
</dbReference>
<evidence type="ECO:0000256" key="1">
    <source>
        <dbReference type="ARBA" id="ARBA00000900"/>
    </source>
</evidence>
<name>A0ABD0UM57_DENTH</name>
<keyword evidence="9" id="KW-0833">Ubl conjugation pathway</keyword>
<evidence type="ECO:0000256" key="2">
    <source>
        <dbReference type="ARBA" id="ARBA00004167"/>
    </source>
</evidence>
<protein>
    <recommendedName>
        <fullName evidence="4">RING-type E3 ubiquitin transferase</fullName>
        <ecNumber evidence="4">2.3.2.27</ecNumber>
    </recommendedName>
</protein>
<dbReference type="CDD" id="cd16461">
    <property type="entry name" value="RING-H2_EL5-like"/>
    <property type="match status" value="1"/>
</dbReference>
<proteinExistence type="predicted"/>
<comment type="subcellular location">
    <subcellularLocation>
        <location evidence="2">Membrane</location>
        <topology evidence="2">Single-pass membrane protein</topology>
    </subcellularLocation>
</comment>
<evidence type="ECO:0000256" key="13">
    <source>
        <dbReference type="PROSITE-ProRule" id="PRU00175"/>
    </source>
</evidence>
<keyword evidence="8 13" id="KW-0863">Zinc-finger</keyword>
<dbReference type="PANTHER" id="PTHR46913:SF1">
    <property type="entry name" value="RING-H2 FINGER PROTEIN ATL16"/>
    <property type="match status" value="1"/>
</dbReference>
<keyword evidence="10" id="KW-0862">Zinc</keyword>
<dbReference type="EC" id="2.3.2.27" evidence="4"/>
<evidence type="ECO:0000256" key="5">
    <source>
        <dbReference type="ARBA" id="ARBA00022679"/>
    </source>
</evidence>
<evidence type="ECO:0000256" key="4">
    <source>
        <dbReference type="ARBA" id="ARBA00012483"/>
    </source>
</evidence>
<dbReference type="PANTHER" id="PTHR46913">
    <property type="entry name" value="RING-H2 FINGER PROTEIN ATL16"/>
    <property type="match status" value="1"/>
</dbReference>
<dbReference type="EMBL" id="JANQDX010000013">
    <property type="protein sequence ID" value="KAL0913718.1"/>
    <property type="molecule type" value="Genomic_DNA"/>
</dbReference>
<dbReference type="GO" id="GO:0016020">
    <property type="term" value="C:membrane"/>
    <property type="evidence" value="ECO:0007669"/>
    <property type="project" value="UniProtKB-SubCell"/>
</dbReference>
<dbReference type="PROSITE" id="PS50089">
    <property type="entry name" value="ZF_RING_2"/>
    <property type="match status" value="1"/>
</dbReference>
<sequence>MLNNVSDINYAGTLKHDEFMSSAFCAAAKAKLCVRVLTDRSWPFAAVRPFTAVCRRSPPFAALFLASAAGKAAAGEGPSGGSVEYSEYHIWSQAVGGMQHGRVYGLGLHFFIKKFRREEPEISPAPEKFAGDDVKKVLSSIPVICYTKNEPSLSQISYSECSVCLSAIEEGEKVRVLPSCGHGFHARCIDAWLRTRLSCPVCRSDVTAPQVCVTMPVVVVEGCGGAAAGAGKREDNCSLPV</sequence>